<dbReference type="Proteomes" id="UP000887159">
    <property type="component" value="Unassembled WGS sequence"/>
</dbReference>
<keyword evidence="2" id="KW-1185">Reference proteome</keyword>
<protein>
    <submittedName>
        <fullName evidence="1">Transposon Ty3-I Gag-Pol polyprotein</fullName>
    </submittedName>
</protein>
<accession>A0A8X6W0L2</accession>
<proteinExistence type="predicted"/>
<dbReference type="EMBL" id="BMAU01021373">
    <property type="protein sequence ID" value="GFY25844.1"/>
    <property type="molecule type" value="Genomic_DNA"/>
</dbReference>
<comment type="caution">
    <text evidence="1">The sequence shown here is derived from an EMBL/GenBank/DDBJ whole genome shotgun (WGS) entry which is preliminary data.</text>
</comment>
<name>A0A8X6W0L2_TRICX</name>
<gene>
    <name evidence="1" type="primary">TY3B-I_1336</name>
    <name evidence="1" type="ORF">TNCV_1915941</name>
</gene>
<evidence type="ECO:0000313" key="2">
    <source>
        <dbReference type="Proteomes" id="UP000887159"/>
    </source>
</evidence>
<evidence type="ECO:0000313" key="1">
    <source>
        <dbReference type="EMBL" id="GFY25844.1"/>
    </source>
</evidence>
<reference evidence="1" key="1">
    <citation type="submission" date="2020-08" db="EMBL/GenBank/DDBJ databases">
        <title>Multicomponent nature underlies the extraordinary mechanical properties of spider dragline silk.</title>
        <authorList>
            <person name="Kono N."/>
            <person name="Nakamura H."/>
            <person name="Mori M."/>
            <person name="Yoshida Y."/>
            <person name="Ohtoshi R."/>
            <person name="Malay A.D."/>
            <person name="Moran D.A.P."/>
            <person name="Tomita M."/>
            <person name="Numata K."/>
            <person name="Arakawa K."/>
        </authorList>
    </citation>
    <scope>NUCLEOTIDE SEQUENCE</scope>
</reference>
<organism evidence="1 2">
    <name type="scientific">Trichonephila clavipes</name>
    <name type="common">Golden silk orbweaver</name>
    <name type="synonym">Nephila clavipes</name>
    <dbReference type="NCBI Taxonomy" id="2585209"/>
    <lineage>
        <taxon>Eukaryota</taxon>
        <taxon>Metazoa</taxon>
        <taxon>Ecdysozoa</taxon>
        <taxon>Arthropoda</taxon>
        <taxon>Chelicerata</taxon>
        <taxon>Arachnida</taxon>
        <taxon>Araneae</taxon>
        <taxon>Araneomorphae</taxon>
        <taxon>Entelegynae</taxon>
        <taxon>Araneoidea</taxon>
        <taxon>Nephilidae</taxon>
        <taxon>Trichonephila</taxon>
    </lineage>
</organism>
<sequence>MLASQCQRSSRRLTRRALRLQEYNTDIAYKSDRKPSDANLLSRKPLSETIAENFDEIPALAAIADYRKEQLKDKSLKSIIKALEKGDTCEKFKAYEAQSMEVNSRRRNEKDIVHVLRLKPYLVPKKQLMRGYTVFADVLGEARPYYRWTMFLPKEGEI</sequence>
<dbReference type="AlphaFoldDB" id="A0A8X6W0L2"/>